<evidence type="ECO:0000313" key="1">
    <source>
        <dbReference type="EMBL" id="HCB75014.1"/>
    </source>
</evidence>
<accession>A0A3D0WAJ6</accession>
<evidence type="ECO:0000313" key="2">
    <source>
        <dbReference type="Proteomes" id="UP000262699"/>
    </source>
</evidence>
<proteinExistence type="predicted"/>
<dbReference type="Proteomes" id="UP000262699">
    <property type="component" value="Unassembled WGS sequence"/>
</dbReference>
<dbReference type="AlphaFoldDB" id="A0A3D0WAJ6"/>
<protein>
    <recommendedName>
        <fullName evidence="3">Nucleotidyltransferase family protein</fullName>
    </recommendedName>
</protein>
<organism evidence="1 2">
    <name type="scientific">Sphingomonas bacterium</name>
    <dbReference type="NCBI Taxonomy" id="1895847"/>
    <lineage>
        <taxon>Bacteria</taxon>
        <taxon>Pseudomonadati</taxon>
        <taxon>Pseudomonadota</taxon>
        <taxon>Alphaproteobacteria</taxon>
        <taxon>Sphingomonadales</taxon>
        <taxon>Sphingomonadaceae</taxon>
        <taxon>Sphingomonas</taxon>
    </lineage>
</organism>
<comment type="caution">
    <text evidence="1">The sequence shown here is derived from an EMBL/GenBank/DDBJ whole genome shotgun (WGS) entry which is preliminary data.</text>
</comment>
<evidence type="ECO:0008006" key="3">
    <source>
        <dbReference type="Google" id="ProtNLM"/>
    </source>
</evidence>
<dbReference type="Gene3D" id="3.30.460.40">
    <property type="match status" value="1"/>
</dbReference>
<dbReference type="SUPFAM" id="SSF81301">
    <property type="entry name" value="Nucleotidyltransferase"/>
    <property type="match status" value="1"/>
</dbReference>
<name>A0A3D0WAJ6_9SPHN</name>
<reference evidence="1 2" key="1">
    <citation type="journal article" date="2018" name="Nat. Biotechnol.">
        <title>A standardized bacterial taxonomy based on genome phylogeny substantially revises the tree of life.</title>
        <authorList>
            <person name="Parks D.H."/>
            <person name="Chuvochina M."/>
            <person name="Waite D.W."/>
            <person name="Rinke C."/>
            <person name="Skarshewski A."/>
            <person name="Chaumeil P.A."/>
            <person name="Hugenholtz P."/>
        </authorList>
    </citation>
    <scope>NUCLEOTIDE SEQUENCE [LARGE SCALE GENOMIC DNA]</scope>
    <source>
        <strain evidence="1">UBA9015</strain>
    </source>
</reference>
<dbReference type="EMBL" id="DOYJ01000076">
    <property type="protein sequence ID" value="HCB75014.1"/>
    <property type="molecule type" value="Genomic_DNA"/>
</dbReference>
<dbReference type="InterPro" id="IPR043519">
    <property type="entry name" value="NT_sf"/>
</dbReference>
<gene>
    <name evidence="1" type="ORF">DEP91_02395</name>
</gene>
<sequence length="153" mass="16656">MIDDPALRETVTAAGHLMAATREPWWIIGSAAVALHLARPAAVTDVDVLLDLDDAQRLLPMIGLAPVAGTAHPDFRSAVFGRWLGSALPVEFMAGFRHRTADGWRLVRPDTRQCILIDSTTVYVPGKAELHDLLVAFGRPKDVKRAQQLAAVM</sequence>